<sequence length="219" mass="25235">MGIISEKLKLAKYDHIVILNMPADVAPLFSEIQYQTKMVDGADFVLDFVVDLPDMRRKITALNKAHQLTEKGYFFVAYPKVQSKQYSGIKRDDIFPFLHVNEATGQIGETQLKFSRMLKLDDDFTMIGMQWLTAKPRKQGAISQRVADYQDRVPELEAKLESRPAILTQFQQLTPGYQREWARYIFATKATKIAESHFDKMIEVLAAGYPSISLYRMKK</sequence>
<dbReference type="Pfam" id="PF13376">
    <property type="entry name" value="OmdA"/>
    <property type="match status" value="1"/>
</dbReference>
<dbReference type="Proteomes" id="UP000294854">
    <property type="component" value="Unassembled WGS sequence"/>
</dbReference>
<dbReference type="AlphaFoldDB" id="A0A4R5NCP3"/>
<dbReference type="EMBL" id="PUFO01000110">
    <property type="protein sequence ID" value="TDG70844.1"/>
    <property type="molecule type" value="Genomic_DNA"/>
</dbReference>
<proteinExistence type="predicted"/>
<name>A0A4R5NCP3_9LACO</name>
<dbReference type="RefSeq" id="WP_010620252.1">
    <property type="nucleotide sequence ID" value="NZ_CP042371.1"/>
</dbReference>
<evidence type="ECO:0000313" key="2">
    <source>
        <dbReference type="Proteomes" id="UP000294854"/>
    </source>
</evidence>
<protein>
    <submittedName>
        <fullName evidence="1">Uncharacterized protein</fullName>
    </submittedName>
</protein>
<keyword evidence="2" id="KW-1185">Reference proteome</keyword>
<accession>A0A4R5NCP3</accession>
<organism evidence="1 2">
    <name type="scientific">Secundilactobacillus malefermentans</name>
    <dbReference type="NCBI Taxonomy" id="176292"/>
    <lineage>
        <taxon>Bacteria</taxon>
        <taxon>Bacillati</taxon>
        <taxon>Bacillota</taxon>
        <taxon>Bacilli</taxon>
        <taxon>Lactobacillales</taxon>
        <taxon>Lactobacillaceae</taxon>
        <taxon>Secundilactobacillus</taxon>
    </lineage>
</organism>
<gene>
    <name evidence="1" type="ORF">C5L31_000412</name>
</gene>
<reference evidence="1 2" key="1">
    <citation type="journal article" date="2019" name="Appl. Microbiol. Biotechnol.">
        <title>Uncovering carbohydrate metabolism through a genotype-phenotype association study of 56 lactic acid bacteria genomes.</title>
        <authorList>
            <person name="Buron-Moles G."/>
            <person name="Chailyan A."/>
            <person name="Dolejs I."/>
            <person name="Forster J."/>
            <person name="Miks M.H."/>
        </authorList>
    </citation>
    <scope>NUCLEOTIDE SEQUENCE [LARGE SCALE GENOMIC DNA]</scope>
    <source>
        <strain evidence="1 2">ATCC 49373</strain>
    </source>
</reference>
<comment type="caution">
    <text evidence="1">The sequence shown here is derived from an EMBL/GenBank/DDBJ whole genome shotgun (WGS) entry which is preliminary data.</text>
</comment>
<dbReference type="STRING" id="1122149.FD44_GL001551"/>
<evidence type="ECO:0000313" key="1">
    <source>
        <dbReference type="EMBL" id="TDG70844.1"/>
    </source>
</evidence>